<protein>
    <submittedName>
        <fullName evidence="1">Uncharacterized protein</fullName>
    </submittedName>
</protein>
<proteinExistence type="predicted"/>
<evidence type="ECO:0000313" key="2">
    <source>
        <dbReference type="Proteomes" id="UP000316621"/>
    </source>
</evidence>
<dbReference type="Gramene" id="RZC71918">
    <property type="protein sequence ID" value="RZC71918"/>
    <property type="gene ID" value="C5167_035083"/>
</dbReference>
<dbReference type="Proteomes" id="UP000316621">
    <property type="component" value="Chromosome 7"/>
</dbReference>
<dbReference type="GO" id="GO:0006096">
    <property type="term" value="P:glycolytic process"/>
    <property type="evidence" value="ECO:0007669"/>
    <property type="project" value="InterPro"/>
</dbReference>
<sequence>MIEFSVMLGSLETLASRLIMKLKINQLHFLKVVKFARTVPYLSRNNMEQVHYMKRSIVCHNGSSRQKRVSSVTKSLYLSTALDEIRAKGTLMIQITMLERVMFYWEVLLKIMHRFNQRAGNVAIAKKLAELTGKGVIAVTGGGVSIAAMEKVCQANKMYHVYTIRE</sequence>
<keyword evidence="2" id="KW-1185">Reference proteome</keyword>
<dbReference type="InterPro" id="IPR015824">
    <property type="entry name" value="Phosphoglycerate_kinase_N"/>
</dbReference>
<accession>A0A4Y7KIN0</accession>
<gene>
    <name evidence="1" type="ORF">C5167_035083</name>
</gene>
<organism evidence="1 2">
    <name type="scientific">Papaver somniferum</name>
    <name type="common">Opium poppy</name>
    <dbReference type="NCBI Taxonomy" id="3469"/>
    <lineage>
        <taxon>Eukaryota</taxon>
        <taxon>Viridiplantae</taxon>
        <taxon>Streptophyta</taxon>
        <taxon>Embryophyta</taxon>
        <taxon>Tracheophyta</taxon>
        <taxon>Spermatophyta</taxon>
        <taxon>Magnoliopsida</taxon>
        <taxon>Ranunculales</taxon>
        <taxon>Papaveraceae</taxon>
        <taxon>Papaveroideae</taxon>
        <taxon>Papaver</taxon>
    </lineage>
</organism>
<dbReference type="STRING" id="3469.A0A4Y7KIN0"/>
<evidence type="ECO:0000313" key="1">
    <source>
        <dbReference type="EMBL" id="RZC71918.1"/>
    </source>
</evidence>
<dbReference type="EMBL" id="CM010721">
    <property type="protein sequence ID" value="RZC71918.1"/>
    <property type="molecule type" value="Genomic_DNA"/>
</dbReference>
<dbReference type="GO" id="GO:0004618">
    <property type="term" value="F:phosphoglycerate kinase activity"/>
    <property type="evidence" value="ECO:0007669"/>
    <property type="project" value="InterPro"/>
</dbReference>
<reference evidence="1 2" key="1">
    <citation type="journal article" date="2018" name="Science">
        <title>The opium poppy genome and morphinan production.</title>
        <authorList>
            <person name="Guo L."/>
            <person name="Winzer T."/>
            <person name="Yang X."/>
            <person name="Li Y."/>
            <person name="Ning Z."/>
            <person name="He Z."/>
            <person name="Teodor R."/>
            <person name="Lu Y."/>
            <person name="Bowser T.A."/>
            <person name="Graham I.A."/>
            <person name="Ye K."/>
        </authorList>
    </citation>
    <scope>NUCLEOTIDE SEQUENCE [LARGE SCALE GENOMIC DNA]</scope>
    <source>
        <strain evidence="2">cv. HN1</strain>
        <tissue evidence="1">Leaves</tissue>
    </source>
</reference>
<dbReference type="Gene3D" id="3.40.50.1260">
    <property type="entry name" value="Phosphoglycerate kinase, N-terminal domain"/>
    <property type="match status" value="1"/>
</dbReference>
<dbReference type="AlphaFoldDB" id="A0A4Y7KIN0"/>
<name>A0A4Y7KIN0_PAPSO</name>